<evidence type="ECO:0000259" key="1">
    <source>
        <dbReference type="Pfam" id="PF14734"/>
    </source>
</evidence>
<reference evidence="3 4" key="1">
    <citation type="submission" date="2018-05" db="EMBL/GenBank/DDBJ databases">
        <title>Marinilabilia rubrum sp. nov., isolated from saltern sediment.</title>
        <authorList>
            <person name="Zhang R."/>
        </authorList>
    </citation>
    <scope>NUCLEOTIDE SEQUENCE [LARGE SCALE GENOMIC DNA]</scope>
    <source>
        <strain evidence="3 4">WTE16</strain>
    </source>
</reference>
<dbReference type="InterPro" id="IPR049893">
    <property type="entry name" value="Bvu_2165-like_IHF-HU-DNA_bdg"/>
</dbReference>
<dbReference type="CDD" id="cd12843">
    <property type="entry name" value="Bvu_2165_C_like"/>
    <property type="match status" value="1"/>
</dbReference>
<dbReference type="Gene3D" id="2.70.50.70">
    <property type="match status" value="1"/>
</dbReference>
<dbReference type="AlphaFoldDB" id="A0A2U2B3Y1"/>
<name>A0A2U2B3Y1_9BACT</name>
<sequence length="241" mass="26386">MFYLNIFIMPLRYGLVENLLTDDPDDLMAVTVDNPTMGIDEIVERMISRGSTVTKAEALGTLEEFKSAVCDIVKDGNNVNTELFVIYPTVAGVFESKSEAFNASKHGINLNLRAGKRLIESSRDLNVERVEISESKPTLKTVTDLKTGAVNESVTVGQIVSIKGGLLKIDTESAEAGIFFIDPDGNAHKASRIVKNKPSELLFFVPDDLTPGTYQVEIRTVLYKRKSLSTGRLGQDIVVTG</sequence>
<evidence type="ECO:0000313" key="4">
    <source>
        <dbReference type="Proteomes" id="UP000244956"/>
    </source>
</evidence>
<feature type="domain" description="DUF4469" evidence="1">
    <location>
        <begin position="140"/>
        <end position="222"/>
    </location>
</feature>
<keyword evidence="4" id="KW-1185">Reference proteome</keyword>
<dbReference type="CDD" id="cd13833">
    <property type="entry name" value="HU_IHF_like"/>
    <property type="match status" value="1"/>
</dbReference>
<comment type="caution">
    <text evidence="3">The sequence shown here is derived from an EMBL/GenBank/DDBJ whole genome shotgun (WGS) entry which is preliminary data.</text>
</comment>
<evidence type="ECO:0000313" key="3">
    <source>
        <dbReference type="EMBL" id="PWD97768.1"/>
    </source>
</evidence>
<gene>
    <name evidence="3" type="ORF">DDZ16_19225</name>
</gene>
<organism evidence="3 4">
    <name type="scientific">Marinilabilia rubra</name>
    <dbReference type="NCBI Taxonomy" id="2162893"/>
    <lineage>
        <taxon>Bacteria</taxon>
        <taxon>Pseudomonadati</taxon>
        <taxon>Bacteroidota</taxon>
        <taxon>Bacteroidia</taxon>
        <taxon>Marinilabiliales</taxon>
        <taxon>Marinilabiliaceae</taxon>
        <taxon>Marinilabilia</taxon>
    </lineage>
</organism>
<dbReference type="EMBL" id="QEWP01000026">
    <property type="protein sequence ID" value="PWD97768.1"/>
    <property type="molecule type" value="Genomic_DNA"/>
</dbReference>
<dbReference type="Proteomes" id="UP000244956">
    <property type="component" value="Unassembled WGS sequence"/>
</dbReference>
<dbReference type="Pfam" id="PF14734">
    <property type="entry name" value="DUF4469"/>
    <property type="match status" value="1"/>
</dbReference>
<proteinExistence type="predicted"/>
<evidence type="ECO:0000259" key="2">
    <source>
        <dbReference type="Pfam" id="PF14848"/>
    </source>
</evidence>
<dbReference type="Pfam" id="PF14848">
    <property type="entry name" value="HU-DNA_bdg"/>
    <property type="match status" value="1"/>
</dbReference>
<accession>A0A2U2B3Y1</accession>
<feature type="domain" description="Bvu-2165-like IHF-HU-like DNA-binding" evidence="2">
    <location>
        <begin position="11"/>
        <end position="130"/>
    </location>
</feature>
<dbReference type="InterPro" id="IPR027824">
    <property type="entry name" value="DUF4469"/>
</dbReference>
<protein>
    <submittedName>
        <fullName evidence="3">Uncharacterized protein</fullName>
    </submittedName>
</protein>